<gene>
    <name evidence="1" type="ORF">HDC17813</name>
</gene>
<dbReference type="EMBL" id="BK003063">
    <property type="protein sequence ID" value="DAA03263.1"/>
    <property type="molecule type" value="Genomic_DNA"/>
</dbReference>
<evidence type="ECO:0000313" key="1">
    <source>
        <dbReference type="EMBL" id="DAA03263.1"/>
    </source>
</evidence>
<name>Q6IIK3_DROME</name>
<reference evidence="1" key="1">
    <citation type="journal article" date="2003" name="Genome Biol.">
        <title>An integrated gene annotation and transcriptional profiling approach towards the full gene content of the Drosophila genome.</title>
        <authorList>
            <person name="Hild M."/>
            <person name="Beckmann B."/>
            <person name="Haas S.A."/>
            <person name="Koch B."/>
            <person name="Solovyev V."/>
            <person name="Busold C."/>
            <person name="Fellenberg K."/>
            <person name="Boutros M."/>
            <person name="Vingron M."/>
            <person name="Sauer F."/>
            <person name="Hoheisel J.D."/>
            <person name="Paro R."/>
        </authorList>
    </citation>
    <scope>NUCLEOTIDE SEQUENCE</scope>
</reference>
<sequence length="95" mass="10225">MDSKYITSSSAGGRGRSLVLSLSLGSWIRDTGDCPISGKNDACYLVICRWSWAFDGRAVFRTGMGMEMDGVLQSGVDVSPPDIVQGPLLRGYKFG</sequence>
<organism evidence="1">
    <name type="scientific">Drosophila melanogaster</name>
    <name type="common">Fruit fly</name>
    <dbReference type="NCBI Taxonomy" id="7227"/>
    <lineage>
        <taxon>Eukaryota</taxon>
        <taxon>Metazoa</taxon>
        <taxon>Ecdysozoa</taxon>
        <taxon>Arthropoda</taxon>
        <taxon>Hexapoda</taxon>
        <taxon>Insecta</taxon>
        <taxon>Pterygota</taxon>
        <taxon>Neoptera</taxon>
        <taxon>Endopterygota</taxon>
        <taxon>Diptera</taxon>
        <taxon>Brachycera</taxon>
        <taxon>Muscomorpha</taxon>
        <taxon>Ephydroidea</taxon>
        <taxon>Drosophilidae</taxon>
        <taxon>Drosophila</taxon>
        <taxon>Sophophora</taxon>
    </lineage>
</organism>
<accession>Q6IIK3</accession>
<dbReference type="AlphaFoldDB" id="Q6IIK3"/>
<protein>
    <submittedName>
        <fullName evidence="1">HDC17813</fullName>
    </submittedName>
</protein>
<proteinExistence type="predicted"/>